<name>A0ABR9KD42_9ACTN</name>
<accession>A0ABR9KD42</accession>
<organism evidence="1 2">
    <name type="scientific">Nonomuraea africana</name>
    <dbReference type="NCBI Taxonomy" id="46171"/>
    <lineage>
        <taxon>Bacteria</taxon>
        <taxon>Bacillati</taxon>
        <taxon>Actinomycetota</taxon>
        <taxon>Actinomycetes</taxon>
        <taxon>Streptosporangiales</taxon>
        <taxon>Streptosporangiaceae</taxon>
        <taxon>Nonomuraea</taxon>
    </lineage>
</organism>
<protein>
    <submittedName>
        <fullName evidence="1">Uncharacterized protein</fullName>
    </submittedName>
</protein>
<evidence type="ECO:0000313" key="2">
    <source>
        <dbReference type="Proteomes" id="UP000661607"/>
    </source>
</evidence>
<keyword evidence="2" id="KW-1185">Reference proteome</keyword>
<proteinExistence type="predicted"/>
<comment type="caution">
    <text evidence="1">The sequence shown here is derived from an EMBL/GenBank/DDBJ whole genome shotgun (WGS) entry which is preliminary data.</text>
</comment>
<gene>
    <name evidence="1" type="ORF">H4W81_002706</name>
</gene>
<reference evidence="1 2" key="1">
    <citation type="submission" date="2020-10" db="EMBL/GenBank/DDBJ databases">
        <title>Sequencing the genomes of 1000 actinobacteria strains.</title>
        <authorList>
            <person name="Klenk H.-P."/>
        </authorList>
    </citation>
    <scope>NUCLEOTIDE SEQUENCE [LARGE SCALE GENOMIC DNA]</scope>
    <source>
        <strain evidence="1 2">DSM 43748</strain>
    </source>
</reference>
<dbReference type="Proteomes" id="UP000661607">
    <property type="component" value="Unassembled WGS sequence"/>
</dbReference>
<sequence length="41" mass="4623">MKAAAILVEEPRPEGFAGQLPARDTWMPVGPSMRERMQVRL</sequence>
<dbReference type="RefSeq" id="WP_264083159.1">
    <property type="nucleotide sequence ID" value="NZ_BAAASY010000027.1"/>
</dbReference>
<dbReference type="EMBL" id="JADBEF010000001">
    <property type="protein sequence ID" value="MBE1559927.1"/>
    <property type="molecule type" value="Genomic_DNA"/>
</dbReference>
<evidence type="ECO:0000313" key="1">
    <source>
        <dbReference type="EMBL" id="MBE1559927.1"/>
    </source>
</evidence>